<organism evidence="6 7">
    <name type="scientific">Burkholderia plantarii</name>
    <dbReference type="NCBI Taxonomy" id="41899"/>
    <lineage>
        <taxon>Bacteria</taxon>
        <taxon>Pseudomonadati</taxon>
        <taxon>Pseudomonadota</taxon>
        <taxon>Betaproteobacteria</taxon>
        <taxon>Burkholderiales</taxon>
        <taxon>Burkholderiaceae</taxon>
        <taxon>Burkholderia</taxon>
    </lineage>
</organism>
<dbReference type="InterPro" id="IPR036390">
    <property type="entry name" value="WH_DNA-bd_sf"/>
</dbReference>
<dbReference type="Pfam" id="PF03466">
    <property type="entry name" value="LysR_substrate"/>
    <property type="match status" value="1"/>
</dbReference>
<dbReference type="RefSeq" id="WP_042629064.1">
    <property type="nucleotide sequence ID" value="NZ_CP002581.1"/>
</dbReference>
<evidence type="ECO:0000256" key="1">
    <source>
        <dbReference type="ARBA" id="ARBA00009437"/>
    </source>
</evidence>
<dbReference type="CDD" id="cd08414">
    <property type="entry name" value="PBP2_LTTR_aromatics_like"/>
    <property type="match status" value="1"/>
</dbReference>
<dbReference type="KEGG" id="bgp:BGL_2c28100"/>
<evidence type="ECO:0000313" key="6">
    <source>
        <dbReference type="EMBL" id="AJK50864.1"/>
    </source>
</evidence>
<evidence type="ECO:0000256" key="2">
    <source>
        <dbReference type="ARBA" id="ARBA00023015"/>
    </source>
</evidence>
<proteinExistence type="inferred from homology"/>
<name>A0A0B6S8Z0_BURPL</name>
<dbReference type="FunFam" id="1.10.10.10:FF:000001">
    <property type="entry name" value="LysR family transcriptional regulator"/>
    <property type="match status" value="1"/>
</dbReference>
<keyword evidence="3" id="KW-0238">DNA-binding</keyword>
<dbReference type="Proteomes" id="UP000031838">
    <property type="component" value="Chromosome 2"/>
</dbReference>
<dbReference type="PANTHER" id="PTHR30346:SF0">
    <property type="entry name" value="HCA OPERON TRANSCRIPTIONAL ACTIVATOR HCAR"/>
    <property type="match status" value="1"/>
</dbReference>
<comment type="similarity">
    <text evidence="1">Belongs to the LysR transcriptional regulatory family.</text>
</comment>
<protein>
    <submittedName>
        <fullName evidence="6">Putative transcriptional regulator, LysR family</fullName>
    </submittedName>
</protein>
<dbReference type="PRINTS" id="PR00039">
    <property type="entry name" value="HTHLYSR"/>
</dbReference>
<dbReference type="HOGENOM" id="CLU_039613_6_4_4"/>
<keyword evidence="7" id="KW-1185">Reference proteome</keyword>
<dbReference type="Pfam" id="PF00126">
    <property type="entry name" value="HTH_1"/>
    <property type="match status" value="1"/>
</dbReference>
<sequence>MLDLRRLRYFVTVADELHFGRAALRLRIAQPPLTRHIAALESELGIRLFERSTRAVQLTREGALFLERARAVVEAASEAEAAARKLAQGMIGRIVIGYASSIPMSDAFSNLVRDAGDAMPEIELVFREVPTTHQRQQIADGTLDFAFGWAMATGRSGPADPADEPIRSRVVSREPLVAAVPAHGTHARQDALAFETLADETFVTFVAEYGSALNAALDTLAGRAGFTPRGGPTASQITTLVSLVAAGRGIAIVPSFAAALRRPGVAYVPLAAPHVIEQTVTWREPCASGCVARFVELVKAVEPERVDSPAAGTATKRSGRRVSR</sequence>
<keyword evidence="2" id="KW-0805">Transcription regulation</keyword>
<dbReference type="SUPFAM" id="SSF53850">
    <property type="entry name" value="Periplasmic binding protein-like II"/>
    <property type="match status" value="1"/>
</dbReference>
<dbReference type="GO" id="GO:0003700">
    <property type="term" value="F:DNA-binding transcription factor activity"/>
    <property type="evidence" value="ECO:0007669"/>
    <property type="project" value="InterPro"/>
</dbReference>
<dbReference type="Gene3D" id="3.40.190.10">
    <property type="entry name" value="Periplasmic binding protein-like II"/>
    <property type="match status" value="2"/>
</dbReference>
<dbReference type="PROSITE" id="PS50931">
    <property type="entry name" value="HTH_LYSR"/>
    <property type="match status" value="1"/>
</dbReference>
<dbReference type="GO" id="GO:0032993">
    <property type="term" value="C:protein-DNA complex"/>
    <property type="evidence" value="ECO:0007669"/>
    <property type="project" value="TreeGrafter"/>
</dbReference>
<dbReference type="PANTHER" id="PTHR30346">
    <property type="entry name" value="TRANSCRIPTIONAL DUAL REGULATOR HCAR-RELATED"/>
    <property type="match status" value="1"/>
</dbReference>
<dbReference type="Gene3D" id="1.10.10.10">
    <property type="entry name" value="Winged helix-like DNA-binding domain superfamily/Winged helix DNA-binding domain"/>
    <property type="match status" value="1"/>
</dbReference>
<dbReference type="AlphaFoldDB" id="A0A0B6S8Z0"/>
<keyword evidence="4" id="KW-0804">Transcription</keyword>
<reference evidence="6 7" key="2">
    <citation type="journal article" date="2016" name="Appl. Microbiol. Biotechnol.">
        <title>Mutations improving production and secretion of extracellular lipase by Burkholderia glumae PG1.</title>
        <authorList>
            <person name="Knapp A."/>
            <person name="Voget S."/>
            <person name="Gao R."/>
            <person name="Zaburannyi N."/>
            <person name="Krysciak D."/>
            <person name="Breuer M."/>
            <person name="Hauer B."/>
            <person name="Streit W.R."/>
            <person name="Muller R."/>
            <person name="Daniel R."/>
            <person name="Jaeger K.E."/>
        </authorList>
    </citation>
    <scope>NUCLEOTIDE SEQUENCE [LARGE SCALE GENOMIC DNA]</scope>
    <source>
        <strain evidence="6 7">PG1</strain>
    </source>
</reference>
<reference evidence="7" key="1">
    <citation type="submission" date="2011-03" db="EMBL/GenBank/DDBJ databases">
        <authorList>
            <person name="Voget S."/>
            <person name="Streit W.R."/>
            <person name="Jaeger K.E."/>
            <person name="Daniel R."/>
        </authorList>
    </citation>
    <scope>NUCLEOTIDE SEQUENCE [LARGE SCALE GENOMIC DNA]</scope>
    <source>
        <strain evidence="7">PG1</strain>
    </source>
</reference>
<evidence type="ECO:0000256" key="4">
    <source>
        <dbReference type="ARBA" id="ARBA00023163"/>
    </source>
</evidence>
<dbReference type="EMBL" id="CP002581">
    <property type="protein sequence ID" value="AJK50864.1"/>
    <property type="molecule type" value="Genomic_DNA"/>
</dbReference>
<feature type="domain" description="HTH lysR-type" evidence="5">
    <location>
        <begin position="2"/>
        <end position="59"/>
    </location>
</feature>
<dbReference type="SUPFAM" id="SSF46785">
    <property type="entry name" value="Winged helix' DNA-binding domain"/>
    <property type="match status" value="1"/>
</dbReference>
<dbReference type="InterPro" id="IPR005119">
    <property type="entry name" value="LysR_subst-bd"/>
</dbReference>
<evidence type="ECO:0000259" key="5">
    <source>
        <dbReference type="PROSITE" id="PS50931"/>
    </source>
</evidence>
<evidence type="ECO:0000256" key="3">
    <source>
        <dbReference type="ARBA" id="ARBA00023125"/>
    </source>
</evidence>
<evidence type="ECO:0000313" key="7">
    <source>
        <dbReference type="Proteomes" id="UP000031838"/>
    </source>
</evidence>
<dbReference type="GO" id="GO:0003677">
    <property type="term" value="F:DNA binding"/>
    <property type="evidence" value="ECO:0007669"/>
    <property type="project" value="UniProtKB-KW"/>
</dbReference>
<gene>
    <name evidence="6" type="ORF">BGL_2c28100</name>
</gene>
<dbReference type="InterPro" id="IPR000847">
    <property type="entry name" value="LysR_HTH_N"/>
</dbReference>
<accession>A0A0B6S8Z0</accession>
<dbReference type="InterPro" id="IPR036388">
    <property type="entry name" value="WH-like_DNA-bd_sf"/>
</dbReference>